<evidence type="ECO:0000259" key="2">
    <source>
        <dbReference type="Pfam" id="PF24007"/>
    </source>
</evidence>
<feature type="transmembrane region" description="Helical" evidence="1">
    <location>
        <begin position="135"/>
        <end position="156"/>
    </location>
</feature>
<evidence type="ECO:0000313" key="4">
    <source>
        <dbReference type="Proteomes" id="UP000437065"/>
    </source>
</evidence>
<keyword evidence="4" id="KW-1185">Reference proteome</keyword>
<proteinExistence type="predicted"/>
<keyword evidence="1" id="KW-0812">Transmembrane</keyword>
<feature type="transmembrane region" description="Helical" evidence="1">
    <location>
        <begin position="6"/>
        <end position="25"/>
    </location>
</feature>
<comment type="caution">
    <text evidence="3">The sequence shown here is derived from an EMBL/GenBank/DDBJ whole genome shotgun (WGS) entry which is preliminary data.</text>
</comment>
<dbReference type="InterPro" id="IPR055745">
    <property type="entry name" value="DUF7321"/>
</dbReference>
<protein>
    <recommendedName>
        <fullName evidence="2">DUF7321 domain-containing protein</fullName>
    </recommendedName>
</protein>
<name>A0A6B0SY55_9EURY</name>
<dbReference type="AlphaFoldDB" id="A0A6B0SY55"/>
<keyword evidence="1" id="KW-1133">Transmembrane helix</keyword>
<dbReference type="EMBL" id="WUUS01000004">
    <property type="protein sequence ID" value="MXR41252.1"/>
    <property type="molecule type" value="Genomic_DNA"/>
</dbReference>
<organism evidence="3 4">
    <name type="scientific">Halobaculum saliterrae</name>
    <dbReference type="NCBI Taxonomy" id="2073113"/>
    <lineage>
        <taxon>Archaea</taxon>
        <taxon>Methanobacteriati</taxon>
        <taxon>Methanobacteriota</taxon>
        <taxon>Stenosarchaea group</taxon>
        <taxon>Halobacteria</taxon>
        <taxon>Halobacteriales</taxon>
        <taxon>Haloferacaceae</taxon>
        <taxon>Halobaculum</taxon>
    </lineage>
</organism>
<sequence length="161" mass="18225">MASDVMTATAAATMVTASLPFYLYGAWIMVGRDQDHVTWDRLMRHLRIIVPGLVLNTVPVAFWMAPRLFDQFGGVAALHAFLGLQAYALLAFGLTGIVRIFQVKRDADLYELEDPDTNLNDLHENMAAWRGRLRIGVFGYVVFWILAYVIGLYRYYGLYVA</sequence>
<gene>
    <name evidence="3" type="ORF">GRX01_07865</name>
</gene>
<keyword evidence="1" id="KW-0472">Membrane</keyword>
<evidence type="ECO:0000313" key="3">
    <source>
        <dbReference type="EMBL" id="MXR41252.1"/>
    </source>
</evidence>
<feature type="transmembrane region" description="Helical" evidence="1">
    <location>
        <begin position="77"/>
        <end position="101"/>
    </location>
</feature>
<dbReference type="Proteomes" id="UP000437065">
    <property type="component" value="Unassembled WGS sequence"/>
</dbReference>
<dbReference type="OrthoDB" id="211573at2157"/>
<accession>A0A6B0SY55</accession>
<feature type="domain" description="DUF7321" evidence="2">
    <location>
        <begin position="5"/>
        <end position="159"/>
    </location>
</feature>
<dbReference type="Pfam" id="PF24007">
    <property type="entry name" value="DUF7321"/>
    <property type="match status" value="1"/>
</dbReference>
<reference evidence="3 4" key="1">
    <citation type="submission" date="2019-12" db="EMBL/GenBank/DDBJ databases">
        <title>Isolation and characterization of three novel carbon monoxide-oxidizing members of Halobacteria from salione crusts and soils.</title>
        <authorList>
            <person name="Myers M.R."/>
            <person name="King G.M."/>
        </authorList>
    </citation>
    <scope>NUCLEOTIDE SEQUENCE [LARGE SCALE GENOMIC DNA]</scope>
    <source>
        <strain evidence="3 4">WSA2</strain>
    </source>
</reference>
<dbReference type="RefSeq" id="WP_159665762.1">
    <property type="nucleotide sequence ID" value="NZ_WUUS01000004.1"/>
</dbReference>
<feature type="transmembrane region" description="Helical" evidence="1">
    <location>
        <begin position="46"/>
        <end position="65"/>
    </location>
</feature>
<evidence type="ECO:0000256" key="1">
    <source>
        <dbReference type="SAM" id="Phobius"/>
    </source>
</evidence>